<dbReference type="PANTHER" id="PTHR42879">
    <property type="entry name" value="3-OXOACYL-(ACYL-CARRIER-PROTEIN) REDUCTASE"/>
    <property type="match status" value="1"/>
</dbReference>
<dbReference type="PANTHER" id="PTHR42879:SF2">
    <property type="entry name" value="3-OXOACYL-[ACYL-CARRIER-PROTEIN] REDUCTASE FABG"/>
    <property type="match status" value="1"/>
</dbReference>
<evidence type="ECO:0000259" key="12">
    <source>
        <dbReference type="SMART" id="SM00822"/>
    </source>
</evidence>
<dbReference type="InterPro" id="IPR011284">
    <property type="entry name" value="3oxo_ACP_reduc"/>
</dbReference>
<dbReference type="InterPro" id="IPR057326">
    <property type="entry name" value="KR_dom"/>
</dbReference>
<dbReference type="GO" id="GO:0008202">
    <property type="term" value="P:steroid metabolic process"/>
    <property type="evidence" value="ECO:0007669"/>
    <property type="project" value="UniProtKB-KW"/>
</dbReference>
<protein>
    <recommendedName>
        <fullName evidence="3 11">3-oxoacyl-[acyl-carrier-protein] reductase</fullName>
        <ecNumber evidence="3 11">1.1.1.100</ecNumber>
    </recommendedName>
</protein>
<keyword evidence="11" id="KW-0444">Lipid biosynthesis</keyword>
<keyword evidence="5 11" id="KW-0560">Oxidoreductase</keyword>
<comment type="subunit">
    <text evidence="11">Homotetramer.</text>
</comment>
<dbReference type="PRINTS" id="PR00080">
    <property type="entry name" value="SDRFAMILY"/>
</dbReference>
<evidence type="ECO:0000256" key="7">
    <source>
        <dbReference type="ARBA" id="ARBA00048508"/>
    </source>
</evidence>
<keyword evidence="4 9" id="KW-0521">NADP</keyword>
<evidence type="ECO:0000256" key="3">
    <source>
        <dbReference type="ARBA" id="ARBA00012948"/>
    </source>
</evidence>
<comment type="function">
    <text evidence="11">Catalyzes the NADPH-dependent reduction of beta-ketoacyl-ACP substrates to beta-hydroxyacyl-ACP products, the first reductive step in the elongation cycle of fatty acid biosynthesis.</text>
</comment>
<dbReference type="Pfam" id="PF00106">
    <property type="entry name" value="adh_short"/>
    <property type="match status" value="1"/>
</dbReference>
<dbReference type="PRINTS" id="PR00081">
    <property type="entry name" value="GDHRDH"/>
</dbReference>
<dbReference type="SUPFAM" id="SSF51735">
    <property type="entry name" value="NAD(P)-binding Rossmann-fold domains"/>
    <property type="match status" value="1"/>
</dbReference>
<reference evidence="14" key="1">
    <citation type="submission" date="2016-10" db="EMBL/GenBank/DDBJ databases">
        <authorList>
            <person name="Varghese N."/>
            <person name="Submissions S."/>
        </authorList>
    </citation>
    <scope>NUCLEOTIDE SEQUENCE [LARGE SCALE GENOMIC DNA]</scope>
    <source>
        <strain evidence="14">DSM 3669</strain>
    </source>
</reference>
<dbReference type="STRING" id="39060.SAMN05660706_101123"/>
<dbReference type="InterPro" id="IPR002347">
    <property type="entry name" value="SDR_fam"/>
</dbReference>
<dbReference type="RefSeq" id="WP_092481521.1">
    <property type="nucleotide sequence ID" value="NZ_FOYM01000001.1"/>
</dbReference>
<proteinExistence type="inferred from homology"/>
<dbReference type="SMART" id="SM00822">
    <property type="entry name" value="PKS_KR"/>
    <property type="match status" value="1"/>
</dbReference>
<dbReference type="UniPathway" id="UPA00094"/>
<dbReference type="NCBIfam" id="NF005559">
    <property type="entry name" value="PRK07231.1"/>
    <property type="match status" value="1"/>
</dbReference>
<name>A0A1I6CPI2_9FIRM</name>
<feature type="binding site" evidence="9">
    <location>
        <position position="91"/>
    </location>
    <ligand>
        <name>NADP(+)</name>
        <dbReference type="ChEBI" id="CHEBI:58349"/>
    </ligand>
</feature>
<dbReference type="AlphaFoldDB" id="A0A1I6CPI2"/>
<gene>
    <name evidence="13" type="ORF">SAMN05660706_101123</name>
</gene>
<keyword evidence="11" id="KW-0276">Fatty acid metabolism</keyword>
<keyword evidence="11" id="KW-0443">Lipid metabolism</keyword>
<evidence type="ECO:0000256" key="11">
    <source>
        <dbReference type="RuleBase" id="RU366074"/>
    </source>
</evidence>
<feature type="binding site" evidence="9">
    <location>
        <begin position="156"/>
        <end position="160"/>
    </location>
    <ligand>
        <name>NADP(+)</name>
        <dbReference type="ChEBI" id="CHEBI:58349"/>
    </ligand>
</feature>
<dbReference type="PROSITE" id="PS00061">
    <property type="entry name" value="ADH_SHORT"/>
    <property type="match status" value="1"/>
</dbReference>
<sequence>MECPPKVALITGGSRGIGAAIVQKLAANQFNVVINYKNNRHAAGKLARAVSSHFMVEALPVQADVSIYHQVADMICQVQEKFGRIDILVNNAGITRDALLIRMTEEDWDRVINTNLKGVFNCSKAVLKTMQKQRRGRIINLSSVVGLRGQIGQANYAAAKAGVIAFSKSLALELARWNIKVNVVIPGFTETDMTLQLPIKAREKILEQIPLGRPGSPEDVAGMVNYLASDAADYISGQVFNVDCRVV</sequence>
<dbReference type="GO" id="GO:0051287">
    <property type="term" value="F:NAD binding"/>
    <property type="evidence" value="ECO:0007669"/>
    <property type="project" value="UniProtKB-UniRule"/>
</dbReference>
<dbReference type="FunFam" id="3.40.50.720:FF:000115">
    <property type="entry name" value="3-oxoacyl-[acyl-carrier-protein] reductase FabG"/>
    <property type="match status" value="1"/>
</dbReference>
<evidence type="ECO:0000256" key="5">
    <source>
        <dbReference type="ARBA" id="ARBA00023002"/>
    </source>
</evidence>
<dbReference type="InterPro" id="IPR036291">
    <property type="entry name" value="NAD(P)-bd_dom_sf"/>
</dbReference>
<comment type="similarity">
    <text evidence="2 10">Belongs to the short-chain dehydrogenases/reductases (SDR) family.</text>
</comment>
<dbReference type="Proteomes" id="UP000199584">
    <property type="component" value="Unassembled WGS sequence"/>
</dbReference>
<evidence type="ECO:0000256" key="8">
    <source>
        <dbReference type="PIRSR" id="PIRSR611284-1"/>
    </source>
</evidence>
<evidence type="ECO:0000256" key="4">
    <source>
        <dbReference type="ARBA" id="ARBA00022857"/>
    </source>
</evidence>
<keyword evidence="14" id="KW-1185">Reference proteome</keyword>
<dbReference type="GO" id="GO:0006633">
    <property type="term" value="P:fatty acid biosynthetic process"/>
    <property type="evidence" value="ECO:0007669"/>
    <property type="project" value="UniProtKB-UniPathway"/>
</dbReference>
<dbReference type="InterPro" id="IPR020904">
    <property type="entry name" value="Sc_DH/Rdtase_CS"/>
</dbReference>
<evidence type="ECO:0000256" key="9">
    <source>
        <dbReference type="PIRSR" id="PIRSR611284-2"/>
    </source>
</evidence>
<evidence type="ECO:0000256" key="1">
    <source>
        <dbReference type="ARBA" id="ARBA00005194"/>
    </source>
</evidence>
<dbReference type="GO" id="GO:0004316">
    <property type="term" value="F:3-oxoacyl-[acyl-carrier-protein] reductase (NADPH) activity"/>
    <property type="evidence" value="ECO:0007669"/>
    <property type="project" value="UniProtKB-UniRule"/>
</dbReference>
<comment type="catalytic activity">
    <reaction evidence="7 11">
        <text>a (3R)-hydroxyacyl-[ACP] + NADP(+) = a 3-oxoacyl-[ACP] + NADPH + H(+)</text>
        <dbReference type="Rhea" id="RHEA:17397"/>
        <dbReference type="Rhea" id="RHEA-COMP:9916"/>
        <dbReference type="Rhea" id="RHEA-COMP:9945"/>
        <dbReference type="ChEBI" id="CHEBI:15378"/>
        <dbReference type="ChEBI" id="CHEBI:57783"/>
        <dbReference type="ChEBI" id="CHEBI:58349"/>
        <dbReference type="ChEBI" id="CHEBI:78776"/>
        <dbReference type="ChEBI" id="CHEBI:78827"/>
        <dbReference type="EC" id="1.1.1.100"/>
    </reaction>
</comment>
<evidence type="ECO:0000256" key="10">
    <source>
        <dbReference type="RuleBase" id="RU000363"/>
    </source>
</evidence>
<keyword evidence="6" id="KW-0753">Steroid metabolism</keyword>
<dbReference type="Gene3D" id="3.40.50.720">
    <property type="entry name" value="NAD(P)-binding Rossmann-like Domain"/>
    <property type="match status" value="1"/>
</dbReference>
<dbReference type="CDD" id="cd05333">
    <property type="entry name" value="BKR_SDR_c"/>
    <property type="match status" value="1"/>
</dbReference>
<evidence type="ECO:0000313" key="13">
    <source>
        <dbReference type="EMBL" id="SFQ95076.1"/>
    </source>
</evidence>
<comment type="pathway">
    <text evidence="1 11">Lipid metabolism; fatty acid biosynthesis.</text>
</comment>
<feature type="active site" description="Proton acceptor" evidence="8">
    <location>
        <position position="156"/>
    </location>
</feature>
<dbReference type="NCBIfam" id="TIGR01830">
    <property type="entry name" value="3oxo_ACP_reduc"/>
    <property type="match status" value="1"/>
</dbReference>
<evidence type="ECO:0000313" key="14">
    <source>
        <dbReference type="Proteomes" id="UP000199584"/>
    </source>
</evidence>
<dbReference type="OrthoDB" id="9803333at2"/>
<dbReference type="EMBL" id="FOYM01000001">
    <property type="protein sequence ID" value="SFQ95076.1"/>
    <property type="molecule type" value="Genomic_DNA"/>
</dbReference>
<dbReference type="InterPro" id="IPR050259">
    <property type="entry name" value="SDR"/>
</dbReference>
<dbReference type="NCBIfam" id="NF009466">
    <property type="entry name" value="PRK12826.1-2"/>
    <property type="match status" value="1"/>
</dbReference>
<feature type="domain" description="Ketoreductase" evidence="12">
    <location>
        <begin position="6"/>
        <end position="191"/>
    </location>
</feature>
<organism evidence="13 14">
    <name type="scientific">Desulfoscipio geothermicus DSM 3669</name>
    <dbReference type="NCBI Taxonomy" id="1121426"/>
    <lineage>
        <taxon>Bacteria</taxon>
        <taxon>Bacillati</taxon>
        <taxon>Bacillota</taxon>
        <taxon>Clostridia</taxon>
        <taxon>Eubacteriales</taxon>
        <taxon>Desulfallaceae</taxon>
        <taxon>Desulfoscipio</taxon>
    </lineage>
</organism>
<evidence type="ECO:0000256" key="2">
    <source>
        <dbReference type="ARBA" id="ARBA00006484"/>
    </source>
</evidence>
<evidence type="ECO:0000256" key="6">
    <source>
        <dbReference type="ARBA" id="ARBA00023221"/>
    </source>
</evidence>
<keyword evidence="11" id="KW-0275">Fatty acid biosynthesis</keyword>
<feature type="binding site" evidence="9">
    <location>
        <begin position="12"/>
        <end position="15"/>
    </location>
    <ligand>
        <name>NADP(+)</name>
        <dbReference type="ChEBI" id="CHEBI:58349"/>
    </ligand>
</feature>
<dbReference type="EC" id="1.1.1.100" evidence="3 11"/>
<accession>A0A1I6CPI2</accession>